<organism evidence="1 2">
    <name type="scientific">Entomophthora muscae</name>
    <dbReference type="NCBI Taxonomy" id="34485"/>
    <lineage>
        <taxon>Eukaryota</taxon>
        <taxon>Fungi</taxon>
        <taxon>Fungi incertae sedis</taxon>
        <taxon>Zoopagomycota</taxon>
        <taxon>Entomophthoromycotina</taxon>
        <taxon>Entomophthoromycetes</taxon>
        <taxon>Entomophthorales</taxon>
        <taxon>Entomophthoraceae</taxon>
        <taxon>Entomophthora</taxon>
    </lineage>
</organism>
<accession>A0ACC2SCT5</accession>
<protein>
    <submittedName>
        <fullName evidence="1">Uncharacterized protein</fullName>
    </submittedName>
</protein>
<dbReference type="EMBL" id="QTSX02005229">
    <property type="protein sequence ID" value="KAJ9060226.1"/>
    <property type="molecule type" value="Genomic_DNA"/>
</dbReference>
<evidence type="ECO:0000313" key="2">
    <source>
        <dbReference type="Proteomes" id="UP001165960"/>
    </source>
</evidence>
<sequence length="129" mass="14787">MYLLQMFKSLLASCVLAQPHLYIDSQPGFHAPASACYFAQAIHNQNRFWWDTIDITITMNTTNIFSCWHILDGSCFMTSHPRARFSLSTRTLVITTDYFTITGLDMSPGWNLRKLGYGKKEYHAYSDGC</sequence>
<reference evidence="1" key="1">
    <citation type="submission" date="2022-04" db="EMBL/GenBank/DDBJ databases">
        <title>Genome of the entomopathogenic fungus Entomophthora muscae.</title>
        <authorList>
            <person name="Elya C."/>
            <person name="Lovett B.R."/>
            <person name="Lee E."/>
            <person name="Macias A.M."/>
            <person name="Hajek A.E."/>
            <person name="De Bivort B.L."/>
            <person name="Kasson M.T."/>
            <person name="De Fine Licht H.H."/>
            <person name="Stajich J.E."/>
        </authorList>
    </citation>
    <scope>NUCLEOTIDE SEQUENCE</scope>
    <source>
        <strain evidence="1">Berkeley</strain>
    </source>
</reference>
<evidence type="ECO:0000313" key="1">
    <source>
        <dbReference type="EMBL" id="KAJ9060226.1"/>
    </source>
</evidence>
<name>A0ACC2SCT5_9FUNG</name>
<proteinExistence type="predicted"/>
<keyword evidence="2" id="KW-1185">Reference proteome</keyword>
<comment type="caution">
    <text evidence="1">The sequence shown here is derived from an EMBL/GenBank/DDBJ whole genome shotgun (WGS) entry which is preliminary data.</text>
</comment>
<gene>
    <name evidence="1" type="ORF">DSO57_1033211</name>
</gene>
<dbReference type="Proteomes" id="UP001165960">
    <property type="component" value="Unassembled WGS sequence"/>
</dbReference>